<accession>A0ABD2KGQ7</accession>
<reference evidence="2 3" key="1">
    <citation type="submission" date="2024-10" db="EMBL/GenBank/DDBJ databases">
        <authorList>
            <person name="Kim D."/>
        </authorList>
    </citation>
    <scope>NUCLEOTIDE SEQUENCE [LARGE SCALE GENOMIC DNA]</scope>
    <source>
        <strain evidence="2">Taebaek</strain>
    </source>
</reference>
<proteinExistence type="predicted"/>
<evidence type="ECO:0000313" key="3">
    <source>
        <dbReference type="Proteomes" id="UP001620645"/>
    </source>
</evidence>
<dbReference type="AlphaFoldDB" id="A0ABD2KGQ7"/>
<feature type="compositionally biased region" description="Polar residues" evidence="1">
    <location>
        <begin position="1"/>
        <end position="16"/>
    </location>
</feature>
<feature type="region of interest" description="Disordered" evidence="1">
    <location>
        <begin position="65"/>
        <end position="113"/>
    </location>
</feature>
<sequence length="113" mass="11895">MSSQRIARSLSNVHLEQQPKNDCRVRRDGTAPHSLLTVPGVGAIASDESAVGQQNATALWEGDGVAKSKMKKNSVGTNGTSGGTQIIKKWGRENGGGAHPRTNSGINEPIFNC</sequence>
<protein>
    <submittedName>
        <fullName evidence="2">Uncharacterized protein</fullName>
    </submittedName>
</protein>
<evidence type="ECO:0000313" key="2">
    <source>
        <dbReference type="EMBL" id="KAL3101944.1"/>
    </source>
</evidence>
<name>A0ABD2KGQ7_HETSC</name>
<dbReference type="EMBL" id="JBICCN010000026">
    <property type="protein sequence ID" value="KAL3101944.1"/>
    <property type="molecule type" value="Genomic_DNA"/>
</dbReference>
<comment type="caution">
    <text evidence="2">The sequence shown here is derived from an EMBL/GenBank/DDBJ whole genome shotgun (WGS) entry which is preliminary data.</text>
</comment>
<gene>
    <name evidence="2" type="ORF">niasHS_003353</name>
</gene>
<organism evidence="2 3">
    <name type="scientific">Heterodera schachtii</name>
    <name type="common">Sugarbeet cyst nematode worm</name>
    <name type="synonym">Tylenchus schachtii</name>
    <dbReference type="NCBI Taxonomy" id="97005"/>
    <lineage>
        <taxon>Eukaryota</taxon>
        <taxon>Metazoa</taxon>
        <taxon>Ecdysozoa</taxon>
        <taxon>Nematoda</taxon>
        <taxon>Chromadorea</taxon>
        <taxon>Rhabditida</taxon>
        <taxon>Tylenchina</taxon>
        <taxon>Tylenchomorpha</taxon>
        <taxon>Tylenchoidea</taxon>
        <taxon>Heteroderidae</taxon>
        <taxon>Heteroderinae</taxon>
        <taxon>Heterodera</taxon>
    </lineage>
</organism>
<evidence type="ECO:0000256" key="1">
    <source>
        <dbReference type="SAM" id="MobiDB-lite"/>
    </source>
</evidence>
<dbReference type="Proteomes" id="UP001620645">
    <property type="component" value="Unassembled WGS sequence"/>
</dbReference>
<feature type="region of interest" description="Disordered" evidence="1">
    <location>
        <begin position="1"/>
        <end position="31"/>
    </location>
</feature>
<feature type="compositionally biased region" description="Basic and acidic residues" evidence="1">
    <location>
        <begin position="17"/>
        <end position="30"/>
    </location>
</feature>
<keyword evidence="3" id="KW-1185">Reference proteome</keyword>